<feature type="chain" id="PRO_5042833440" description="Bifunctional inhibitor/plant lipid transfer protein/seed storage helical domain-containing protein" evidence="1">
    <location>
        <begin position="22"/>
        <end position="121"/>
    </location>
</feature>
<reference evidence="3 4" key="1">
    <citation type="submission" date="2023-10" db="EMBL/GenBank/DDBJ databases">
        <title>Chromosome-scale genome assembly provides insights into flower coloration mechanisms of Canna indica.</title>
        <authorList>
            <person name="Li C."/>
        </authorList>
    </citation>
    <scope>NUCLEOTIDE SEQUENCE [LARGE SCALE GENOMIC DNA]</scope>
    <source>
        <tissue evidence="3">Flower</tissue>
    </source>
</reference>
<evidence type="ECO:0000313" key="3">
    <source>
        <dbReference type="EMBL" id="WOK95531.1"/>
    </source>
</evidence>
<dbReference type="PANTHER" id="PTHR33286:SF1">
    <property type="entry name" value="OS01G0800600 PROTEIN"/>
    <property type="match status" value="1"/>
</dbReference>
<dbReference type="Proteomes" id="UP001327560">
    <property type="component" value="Chromosome 1"/>
</dbReference>
<organism evidence="3 4">
    <name type="scientific">Canna indica</name>
    <name type="common">Indian-shot</name>
    <dbReference type="NCBI Taxonomy" id="4628"/>
    <lineage>
        <taxon>Eukaryota</taxon>
        <taxon>Viridiplantae</taxon>
        <taxon>Streptophyta</taxon>
        <taxon>Embryophyta</taxon>
        <taxon>Tracheophyta</taxon>
        <taxon>Spermatophyta</taxon>
        <taxon>Magnoliopsida</taxon>
        <taxon>Liliopsida</taxon>
        <taxon>Zingiberales</taxon>
        <taxon>Cannaceae</taxon>
        <taxon>Canna</taxon>
    </lineage>
</organism>
<name>A0AAQ3JVL3_9LILI</name>
<evidence type="ECO:0000313" key="4">
    <source>
        <dbReference type="Proteomes" id="UP001327560"/>
    </source>
</evidence>
<dbReference type="PANTHER" id="PTHR33286">
    <property type="entry name" value="BIFUNCTIONAL INHIBITOR/LIPID-TRANSFER PROTEIN/SEED STORAGE 2S ALBUMIN SUPERFAMILY PROTEIN"/>
    <property type="match status" value="1"/>
</dbReference>
<dbReference type="Pfam" id="PF14368">
    <property type="entry name" value="LTP_2"/>
    <property type="match status" value="1"/>
</dbReference>
<dbReference type="InterPro" id="IPR016140">
    <property type="entry name" value="Bifunc_inhib/LTP/seed_store"/>
</dbReference>
<dbReference type="EMBL" id="CP136890">
    <property type="protein sequence ID" value="WOK95531.1"/>
    <property type="molecule type" value="Genomic_DNA"/>
</dbReference>
<protein>
    <recommendedName>
        <fullName evidence="2">Bifunctional inhibitor/plant lipid transfer protein/seed storage helical domain-containing protein</fullName>
    </recommendedName>
</protein>
<dbReference type="InterPro" id="IPR036312">
    <property type="entry name" value="Bifun_inhib/LTP/seed_sf"/>
</dbReference>
<keyword evidence="1" id="KW-0732">Signal</keyword>
<keyword evidence="4" id="KW-1185">Reference proteome</keyword>
<gene>
    <name evidence="3" type="ORF">Cni_G04238</name>
</gene>
<dbReference type="SUPFAM" id="SSF47699">
    <property type="entry name" value="Bifunctional inhibitor/lipid-transfer protein/seed storage 2S albumin"/>
    <property type="match status" value="1"/>
</dbReference>
<evidence type="ECO:0000259" key="2">
    <source>
        <dbReference type="Pfam" id="PF14368"/>
    </source>
</evidence>
<feature type="signal peptide" evidence="1">
    <location>
        <begin position="1"/>
        <end position="21"/>
    </location>
</feature>
<feature type="domain" description="Bifunctional inhibitor/plant lipid transfer protein/seed storage helical" evidence="2">
    <location>
        <begin position="14"/>
        <end position="100"/>
    </location>
</feature>
<proteinExistence type="predicted"/>
<sequence>MARVISVLGFMFLILITSSVACHAEDGASSCQVAYKKLYYACEDVVGIGAENDVPSQDCCDEVKEAGFMCICLDMPQDAERLVSMKKVIDVCKYCTHACEIPPTCYRFNYTTPVEGAIQWE</sequence>
<evidence type="ECO:0000256" key="1">
    <source>
        <dbReference type="SAM" id="SignalP"/>
    </source>
</evidence>
<accession>A0AAQ3JVL3</accession>
<dbReference type="AlphaFoldDB" id="A0AAQ3JVL3"/>
<dbReference type="PROSITE" id="PS51257">
    <property type="entry name" value="PROKAR_LIPOPROTEIN"/>
    <property type="match status" value="1"/>
</dbReference>